<reference evidence="7 8" key="3">
    <citation type="journal article" date="2008" name="BMC Genomics">
        <title>The genome of the versatile nitrogen fixer Azorhizobium caulinodans ORS571.</title>
        <authorList>
            <person name="Lee KB."/>
            <person name="Backer P.D."/>
            <person name="Aono T."/>
            <person name="Liu CT."/>
            <person name="Suzuki S."/>
            <person name="Suzuki T."/>
            <person name="Kaneko T."/>
            <person name="Yamada M."/>
            <person name="Tabata S."/>
            <person name="Kupfer D.M."/>
            <person name="Najar F.Z."/>
            <person name="Wiley G.B."/>
            <person name="Roe B."/>
            <person name="Binnewies T.T."/>
            <person name="Ussery D.W."/>
            <person name="D'Haeze W."/>
            <person name="Herder J.D."/>
            <person name="Gevers D."/>
            <person name="Vereecke D."/>
            <person name="Holsters M."/>
            <person name="Oyaizu H."/>
        </authorList>
    </citation>
    <scope>NUCLEOTIDE SEQUENCE [LARGE SCALE GENOMIC DNA]</scope>
    <source>
        <strain evidence="8">ATCC 43989 / DSM 5975 / JCM 20966 / LMG 6465 / NBRC 14845 / NCIMB 13405 / ORS 571</strain>
    </source>
</reference>
<dbReference type="eggNOG" id="COG3290">
    <property type="taxonomic scope" value="Bacteria"/>
</dbReference>
<dbReference type="Gene3D" id="6.10.340.10">
    <property type="match status" value="1"/>
</dbReference>
<feature type="domain" description="HAMP" evidence="6">
    <location>
        <begin position="222"/>
        <end position="275"/>
    </location>
</feature>
<name>A8IJW0_AZOC5</name>
<dbReference type="InterPro" id="IPR004089">
    <property type="entry name" value="MCPsignal_dom"/>
</dbReference>
<dbReference type="InterPro" id="IPR033462">
    <property type="entry name" value="Cache_3-Cache_2"/>
</dbReference>
<dbReference type="Gene3D" id="1.10.287.950">
    <property type="entry name" value="Methyl-accepting chemotaxis protein"/>
    <property type="match status" value="1"/>
</dbReference>
<protein>
    <submittedName>
        <fullName evidence="7">Putative histidine kinase</fullName>
    </submittedName>
</protein>
<evidence type="ECO:0000256" key="2">
    <source>
        <dbReference type="ARBA" id="ARBA00029447"/>
    </source>
</evidence>
<evidence type="ECO:0000259" key="5">
    <source>
        <dbReference type="PROSITE" id="PS50111"/>
    </source>
</evidence>
<reference evidence="7 8" key="4">
    <citation type="journal article" date="2009" name="Appl. Environ. Microbiol.">
        <title>Comparative genome-wide transcriptional profiling of Azorhizobium caulinodans ORS571 grown under free-living and symbiotic conditions.</title>
        <authorList>
            <person name="Tsukada S."/>
            <person name="Aono T."/>
            <person name="Akiba N."/>
            <person name="Lee KB."/>
            <person name="Liu CT."/>
            <person name="Toyazaki H."/>
            <person name="Oyaizu H."/>
        </authorList>
    </citation>
    <scope>NUCLEOTIDE SEQUENCE [LARGE SCALE GENOMIC DNA]</scope>
    <source>
        <strain evidence="8">ATCC 43989 / DSM 5975 / JCM 20966 / LMG 6465 / NBRC 14845 / NCIMB 13405 / ORS 571</strain>
    </source>
</reference>
<dbReference type="HOGENOM" id="CLU_000445_107_27_5"/>
<evidence type="ECO:0000313" key="7">
    <source>
        <dbReference type="EMBL" id="BAF86364.1"/>
    </source>
</evidence>
<keyword evidence="7" id="KW-0808">Transferase</keyword>
<evidence type="ECO:0000256" key="1">
    <source>
        <dbReference type="ARBA" id="ARBA00023224"/>
    </source>
</evidence>
<dbReference type="GO" id="GO:0016301">
    <property type="term" value="F:kinase activity"/>
    <property type="evidence" value="ECO:0007669"/>
    <property type="project" value="UniProtKB-KW"/>
</dbReference>
<dbReference type="SMART" id="SM00304">
    <property type="entry name" value="HAMP"/>
    <property type="match status" value="1"/>
</dbReference>
<dbReference type="KEGG" id="azc:AZC_0366"/>
<dbReference type="PROSITE" id="PS51257">
    <property type="entry name" value="PROKAR_LIPOPROTEIN"/>
    <property type="match status" value="1"/>
</dbReference>
<feature type="transmembrane region" description="Helical" evidence="4">
    <location>
        <begin position="202"/>
        <end position="221"/>
    </location>
</feature>
<dbReference type="Pfam" id="PF17201">
    <property type="entry name" value="Cache_3-Cache_2"/>
    <property type="match status" value="1"/>
</dbReference>
<evidence type="ECO:0000313" key="8">
    <source>
        <dbReference type="Proteomes" id="UP000000270"/>
    </source>
</evidence>
<dbReference type="InterPro" id="IPR003660">
    <property type="entry name" value="HAMP_dom"/>
</dbReference>
<dbReference type="Proteomes" id="UP000000270">
    <property type="component" value="Chromosome"/>
</dbReference>
<evidence type="ECO:0000256" key="3">
    <source>
        <dbReference type="PROSITE-ProRule" id="PRU00284"/>
    </source>
</evidence>
<reference evidence="7 8" key="5">
    <citation type="journal article" date="2010" name="Appl. Environ. Microbiol.">
        <title>phrR-like gene praR of Azorhizobium caulinodans ORS571 is essential for symbiosis with Sesbania rostrata and is involved in expression of reb genes.</title>
        <authorList>
            <person name="Akiba N."/>
            <person name="Aono T."/>
            <person name="Toyazaki H."/>
            <person name="Sato S."/>
            <person name="Oyaizu H."/>
        </authorList>
    </citation>
    <scope>NUCLEOTIDE SEQUENCE [LARGE SCALE GENOMIC DNA]</scope>
    <source>
        <strain evidence="8">ATCC 43989 / DSM 5975 / JCM 20966 / LMG 6465 / NBRC 14845 / NCIMB 13405 / ORS 571</strain>
    </source>
</reference>
<dbReference type="PANTHER" id="PTHR32089:SF112">
    <property type="entry name" value="LYSOZYME-LIKE PROTEIN-RELATED"/>
    <property type="match status" value="1"/>
</dbReference>
<comment type="similarity">
    <text evidence="2">Belongs to the methyl-accepting chemotaxis (MCP) protein family.</text>
</comment>
<feature type="domain" description="Methyl-accepting transducer" evidence="5">
    <location>
        <begin position="322"/>
        <end position="551"/>
    </location>
</feature>
<dbReference type="SUPFAM" id="SSF103190">
    <property type="entry name" value="Sensory domain-like"/>
    <property type="match status" value="1"/>
</dbReference>
<proteinExistence type="inferred from homology"/>
<reference evidence="7 8" key="1">
    <citation type="journal article" date="2007" name="Appl. Environ. Microbiol.">
        <title>Rhizobial factors required for stem nodule maturation and maintenance in Sesbania rostrata-Azorhizobium caulinodans ORS571 symbiosis.</title>
        <authorList>
            <person name="Suzuki S."/>
            <person name="Aono T."/>
            <person name="Lee KB."/>
            <person name="Suzuki T."/>
            <person name="Liu CT."/>
            <person name="Miwa H."/>
            <person name="Wakao S."/>
            <person name="Iki T."/>
            <person name="Oyaizu H."/>
        </authorList>
    </citation>
    <scope>NUCLEOTIDE SEQUENCE [LARGE SCALE GENOMIC DNA]</scope>
    <source>
        <strain evidence="8">ATCC 43989 / DSM 5975 / JCM 20966 / LMG 6465 / NBRC 14845 / NCIMB 13405 / ORS 571</strain>
    </source>
</reference>
<keyword evidence="8" id="KW-1185">Reference proteome</keyword>
<keyword evidence="4" id="KW-0472">Membrane</keyword>
<dbReference type="EMBL" id="AP009384">
    <property type="protein sequence ID" value="BAF86364.1"/>
    <property type="molecule type" value="Genomic_DNA"/>
</dbReference>
<dbReference type="GO" id="GO:0007165">
    <property type="term" value="P:signal transduction"/>
    <property type="evidence" value="ECO:0007669"/>
    <property type="project" value="UniProtKB-KW"/>
</dbReference>
<keyword evidence="7" id="KW-0418">Kinase</keyword>
<keyword evidence="4" id="KW-0812">Transmembrane</keyword>
<dbReference type="CDD" id="cd06225">
    <property type="entry name" value="HAMP"/>
    <property type="match status" value="1"/>
</dbReference>
<dbReference type="SMART" id="SM00283">
    <property type="entry name" value="MA"/>
    <property type="match status" value="1"/>
</dbReference>
<evidence type="ECO:0000259" key="6">
    <source>
        <dbReference type="PROSITE" id="PS50885"/>
    </source>
</evidence>
<evidence type="ECO:0000256" key="4">
    <source>
        <dbReference type="SAM" id="Phobius"/>
    </source>
</evidence>
<organism evidence="7 8">
    <name type="scientific">Azorhizobium caulinodans (strain ATCC 43989 / DSM 5975 / JCM 20966 / LMG 6465 / NBRC 14845 / NCIMB 13405 / ORS 571)</name>
    <dbReference type="NCBI Taxonomy" id="438753"/>
    <lineage>
        <taxon>Bacteria</taxon>
        <taxon>Pseudomonadati</taxon>
        <taxon>Pseudomonadota</taxon>
        <taxon>Alphaproteobacteria</taxon>
        <taxon>Hyphomicrobiales</taxon>
        <taxon>Xanthobacteraceae</taxon>
        <taxon>Azorhizobium</taxon>
    </lineage>
</organism>
<dbReference type="AlphaFoldDB" id="A8IJW0"/>
<dbReference type="STRING" id="438753.AZC_0366"/>
<dbReference type="Pfam" id="PF00672">
    <property type="entry name" value="HAMP"/>
    <property type="match status" value="1"/>
</dbReference>
<reference evidence="8" key="2">
    <citation type="submission" date="2007-04" db="EMBL/GenBank/DDBJ databases">
        <title>Complete genome sequence of the nitrogen-fixing bacterium Azorhizobium caulinodans ORS571.</title>
        <authorList>
            <person name="Lee K.B."/>
            <person name="Backer P.D."/>
            <person name="Aono T."/>
            <person name="Liu C.T."/>
            <person name="Suzuki S."/>
            <person name="Suzuki T."/>
            <person name="Kaneko T."/>
            <person name="Yamada M."/>
            <person name="Tabata S."/>
            <person name="Kupfer D.M."/>
            <person name="Najar F.Z."/>
            <person name="Wiley G.B."/>
            <person name="Roe B."/>
            <person name="Binnewies T."/>
            <person name="Ussery D."/>
            <person name="Vereecke D."/>
            <person name="Gevers D."/>
            <person name="Holsters M."/>
            <person name="Oyaizu H."/>
        </authorList>
    </citation>
    <scope>NUCLEOTIDE SEQUENCE [LARGE SCALE GENOMIC DNA]</scope>
    <source>
        <strain evidence="8">ATCC 43989 / DSM 5975 / JCM 20966 / LMG 6465 / NBRC 14845 / NCIMB 13405 / ORS 571</strain>
    </source>
</reference>
<dbReference type="eggNOG" id="COG0840">
    <property type="taxonomic scope" value="Bacteria"/>
</dbReference>
<dbReference type="PROSITE" id="PS50111">
    <property type="entry name" value="CHEMOTAXIS_TRANSDUC_2"/>
    <property type="match status" value="1"/>
</dbReference>
<gene>
    <name evidence="7" type="ordered locus">AZC_0366</name>
</gene>
<dbReference type="PROSITE" id="PS50885">
    <property type="entry name" value="HAMP"/>
    <property type="match status" value="1"/>
</dbReference>
<dbReference type="GO" id="GO:0016020">
    <property type="term" value="C:membrane"/>
    <property type="evidence" value="ECO:0007669"/>
    <property type="project" value="InterPro"/>
</dbReference>
<dbReference type="Pfam" id="PF00015">
    <property type="entry name" value="MCPsignal"/>
    <property type="match status" value="1"/>
</dbReference>
<dbReference type="InterPro" id="IPR029151">
    <property type="entry name" value="Sensor-like_sf"/>
</dbReference>
<accession>A8IJW0</accession>
<reference evidence="7 8" key="6">
    <citation type="journal article" date="2011" name="Appl. Environ. Microbiol.">
        <title>Involvement of the azorhizobial chromosome partition gene (parA) in the onset of bacteroid differentiation during Sesbania rostrata stem nodule development.</title>
        <authorList>
            <person name="Liu CT."/>
            <person name="Lee KB."/>
            <person name="Wang YS."/>
            <person name="Peng MH."/>
            <person name="Lee KT."/>
            <person name="Suzuki S."/>
            <person name="Suzuki T."/>
            <person name="Oyaizu H."/>
        </authorList>
    </citation>
    <scope>NUCLEOTIDE SEQUENCE [LARGE SCALE GENOMIC DNA]</scope>
    <source>
        <strain evidence="8">ATCC 43989 / DSM 5975 / JCM 20966 / LMG 6465 / NBRC 14845 / NCIMB 13405 / ORS 571</strain>
    </source>
</reference>
<sequence>MPPMPRLNLKVSHAVALMVFSCVAVTAALLIAVVAWMLDDDAAQNAINRQNVAIRAAAIALAKAVPGSRIDWSGNTVSRIVLPRLPEPGDHGLIDDVSRISGGTATVFAYDAGKDDFVRLSTSVKKADGTRAVGTVLGRQSAAYPAMKAGTIYRGEATILDVPYYTVYLPVFDPSGSVIGVVYGGVKQDEVDARLNSLLRTIIGLSIVLTLLLAGVAVLLASRLLRPIGQLAGVMERLAQDDLSVEIPHQDKKNEFGVMAHTIQVFRDHADERRVLQAEQERQTAQRLARQEEVDAIIAAFRTRMSRMVDAVRLNTGELLDVAGSLSQVAARTTARTVEADRASQEASNSVQGVAGATEELSASIGEITSQVSRASTVVADATRGAQSTGSKVRELSEGAERIGKVVELIQAIAAQTNLLALNATIEAARAGEMGKGFAVVAQEVKELAAQTGKATEEIGHQIQSIQGATADVVQAIEQIVVTIGDVDRYTSAIASAVTQQNAATGEITRNIVAASQGSATVASNITHVMQAVNETDTCASRVTDATRRLADDNSQLNAALEDFLARVVAA</sequence>
<feature type="transmembrane region" description="Helical" evidence="4">
    <location>
        <begin position="12"/>
        <end position="38"/>
    </location>
</feature>
<keyword evidence="4" id="KW-1133">Transmembrane helix</keyword>
<dbReference type="SUPFAM" id="SSF58104">
    <property type="entry name" value="Methyl-accepting chemotaxis protein (MCP) signaling domain"/>
    <property type="match status" value="1"/>
</dbReference>
<dbReference type="PANTHER" id="PTHR32089">
    <property type="entry name" value="METHYL-ACCEPTING CHEMOTAXIS PROTEIN MCPB"/>
    <property type="match status" value="1"/>
</dbReference>
<keyword evidence="1 3" id="KW-0807">Transducer</keyword>